<dbReference type="PANTHER" id="PTHR33347">
    <property type="entry name" value="OSJNBA0091C07.3 PROTEIN"/>
    <property type="match status" value="1"/>
</dbReference>
<evidence type="ECO:0000256" key="2">
    <source>
        <dbReference type="ARBA" id="ARBA00022490"/>
    </source>
</evidence>
<name>A0A5J5ARF0_9ASTE</name>
<reference evidence="8 9" key="1">
    <citation type="submission" date="2019-09" db="EMBL/GenBank/DDBJ databases">
        <title>A chromosome-level genome assembly of the Chinese tupelo Nyssa sinensis.</title>
        <authorList>
            <person name="Yang X."/>
            <person name="Kang M."/>
            <person name="Yang Y."/>
            <person name="Xiong H."/>
            <person name="Wang M."/>
            <person name="Zhang Z."/>
            <person name="Wang Z."/>
            <person name="Wu H."/>
            <person name="Ma T."/>
            <person name="Liu J."/>
            <person name="Xi Z."/>
        </authorList>
    </citation>
    <scope>NUCLEOTIDE SEQUENCE [LARGE SCALE GENOMIC DNA]</scope>
    <source>
        <strain evidence="8">J267</strain>
        <tissue evidence="8">Leaf</tissue>
    </source>
</reference>
<evidence type="ECO:0000256" key="3">
    <source>
        <dbReference type="ARBA" id="ARBA00022712"/>
    </source>
</evidence>
<evidence type="ECO:0000256" key="7">
    <source>
        <dbReference type="SAM" id="MobiDB-lite"/>
    </source>
</evidence>
<keyword evidence="5" id="KW-0539">Nucleus</keyword>
<dbReference type="GO" id="GO:0009736">
    <property type="term" value="P:cytokinin-activated signaling pathway"/>
    <property type="evidence" value="ECO:0007669"/>
    <property type="project" value="UniProtKB-KW"/>
</dbReference>
<comment type="similarity">
    <text evidence="6">Belongs to the SOFL plant protein family.</text>
</comment>
<accession>A0A5J5ARF0</accession>
<feature type="region of interest" description="Disordered" evidence="7">
    <location>
        <begin position="30"/>
        <end position="65"/>
    </location>
</feature>
<dbReference type="GO" id="GO:0005737">
    <property type="term" value="C:cytoplasm"/>
    <property type="evidence" value="ECO:0007669"/>
    <property type="project" value="UniProtKB-SubCell"/>
</dbReference>
<evidence type="ECO:0000256" key="5">
    <source>
        <dbReference type="ARBA" id="ARBA00023242"/>
    </source>
</evidence>
<evidence type="ECO:0000256" key="6">
    <source>
        <dbReference type="ARBA" id="ARBA00024199"/>
    </source>
</evidence>
<evidence type="ECO:0000313" key="8">
    <source>
        <dbReference type="EMBL" id="KAA8532818.1"/>
    </source>
</evidence>
<comment type="subcellular location">
    <subcellularLocation>
        <location evidence="1">Cytoplasm</location>
    </subcellularLocation>
</comment>
<keyword evidence="4" id="KW-0932">Cytokinin signaling pathway</keyword>
<dbReference type="GO" id="GO:0009691">
    <property type="term" value="P:cytokinin biosynthetic process"/>
    <property type="evidence" value="ECO:0007669"/>
    <property type="project" value="UniProtKB-KW"/>
</dbReference>
<feature type="compositionally biased region" description="Acidic residues" evidence="7">
    <location>
        <begin position="46"/>
        <end position="58"/>
    </location>
</feature>
<dbReference type="PANTHER" id="PTHR33347:SF31">
    <property type="entry name" value="PROTEIN SOB FIVE-LIKE 1"/>
    <property type="match status" value="1"/>
</dbReference>
<organism evidence="8 9">
    <name type="scientific">Nyssa sinensis</name>
    <dbReference type="NCBI Taxonomy" id="561372"/>
    <lineage>
        <taxon>Eukaryota</taxon>
        <taxon>Viridiplantae</taxon>
        <taxon>Streptophyta</taxon>
        <taxon>Embryophyta</taxon>
        <taxon>Tracheophyta</taxon>
        <taxon>Spermatophyta</taxon>
        <taxon>Magnoliopsida</taxon>
        <taxon>eudicotyledons</taxon>
        <taxon>Gunneridae</taxon>
        <taxon>Pentapetalae</taxon>
        <taxon>asterids</taxon>
        <taxon>Cornales</taxon>
        <taxon>Nyssaceae</taxon>
        <taxon>Nyssa</taxon>
    </lineage>
</organism>
<sequence length="149" mass="16543">MEPSKVLGGTEECSSSESGWTKYIVSSIHEDDNCDDDHSTDKKGDDDSDNNNESDDSMASDASSRPIHPELLCECNEGSRVMGHFKHLKDEDHRLRKTVLPLCQPPVAPCDLILKDLWMWKCIKNHDKYLAGVSQGILLAQPHPAVRGA</sequence>
<feature type="compositionally biased region" description="Basic and acidic residues" evidence="7">
    <location>
        <begin position="30"/>
        <end position="45"/>
    </location>
</feature>
<dbReference type="Proteomes" id="UP000325577">
    <property type="component" value="Linkage Group LG19"/>
</dbReference>
<evidence type="ECO:0000256" key="1">
    <source>
        <dbReference type="ARBA" id="ARBA00004496"/>
    </source>
</evidence>
<evidence type="ECO:0000256" key="4">
    <source>
        <dbReference type="ARBA" id="ARBA00022864"/>
    </source>
</evidence>
<gene>
    <name evidence="8" type="ORF">F0562_033065</name>
</gene>
<dbReference type="AlphaFoldDB" id="A0A5J5ARF0"/>
<keyword evidence="3" id="KW-0203">Cytokinin biosynthesis</keyword>
<dbReference type="EMBL" id="CM018042">
    <property type="protein sequence ID" value="KAA8532818.1"/>
    <property type="molecule type" value="Genomic_DNA"/>
</dbReference>
<proteinExistence type="inferred from homology"/>
<evidence type="ECO:0000313" key="9">
    <source>
        <dbReference type="Proteomes" id="UP000325577"/>
    </source>
</evidence>
<keyword evidence="2" id="KW-0963">Cytoplasm</keyword>
<protein>
    <submittedName>
        <fullName evidence="8">Uncharacterized protein</fullName>
    </submittedName>
</protein>
<dbReference type="InterPro" id="IPR044670">
    <property type="entry name" value="SOFL"/>
</dbReference>
<keyword evidence="9" id="KW-1185">Reference proteome</keyword>